<feature type="compositionally biased region" description="Low complexity" evidence="1">
    <location>
        <begin position="708"/>
        <end position="740"/>
    </location>
</feature>
<feature type="transmembrane region" description="Helical" evidence="2">
    <location>
        <begin position="205"/>
        <end position="224"/>
    </location>
</feature>
<name>A0A9P7ZZS6_MORAP</name>
<feature type="region of interest" description="Disordered" evidence="1">
    <location>
        <begin position="697"/>
        <end position="764"/>
    </location>
</feature>
<feature type="transmembrane region" description="Helical" evidence="2">
    <location>
        <begin position="244"/>
        <end position="263"/>
    </location>
</feature>
<feature type="region of interest" description="Disordered" evidence="1">
    <location>
        <begin position="1"/>
        <end position="21"/>
    </location>
</feature>
<protein>
    <submittedName>
        <fullName evidence="3">Uncharacterized protein</fullName>
    </submittedName>
</protein>
<feature type="transmembrane region" description="Helical" evidence="2">
    <location>
        <begin position="340"/>
        <end position="364"/>
    </location>
</feature>
<reference evidence="3" key="1">
    <citation type="submission" date="2021-07" db="EMBL/GenBank/DDBJ databases">
        <title>Draft genome of Mortierella alpina, strain LL118, isolated from an aspen leaf litter sample.</title>
        <authorList>
            <person name="Yang S."/>
            <person name="Vinatzer B.A."/>
        </authorList>
    </citation>
    <scope>NUCLEOTIDE SEQUENCE</scope>
    <source>
        <strain evidence="3">LL118</strain>
    </source>
</reference>
<keyword evidence="2" id="KW-0472">Membrane</keyword>
<keyword evidence="2" id="KW-0812">Transmembrane</keyword>
<feature type="compositionally biased region" description="Polar residues" evidence="1">
    <location>
        <begin position="525"/>
        <end position="545"/>
    </location>
</feature>
<feature type="region of interest" description="Disordered" evidence="1">
    <location>
        <begin position="523"/>
        <end position="545"/>
    </location>
</feature>
<dbReference type="AlphaFoldDB" id="A0A9P7ZZS6"/>
<feature type="transmembrane region" description="Helical" evidence="2">
    <location>
        <begin position="51"/>
        <end position="74"/>
    </location>
</feature>
<evidence type="ECO:0000256" key="1">
    <source>
        <dbReference type="SAM" id="MobiDB-lite"/>
    </source>
</evidence>
<gene>
    <name evidence="3" type="ORF">KVV02_001127</name>
</gene>
<sequence length="776" mass="86204">MSAAATTTTSTTYQNPTVSPSPDPINNLNHLHDHWLCDFMRIANHCRGAEFVRVVLLASTIIHVLMAIYGTWILSYRNRGMNRRIVTGLFTRVGTGFRPKPLDCIVFFPVVASLLKIPANLTRIGNTSHVWLQTALEQLYCNTIDLLRLCIIVGHACYVVGVIYAMPVTTCEGVRATYQPDIHEDERSHRVIHVLYPTPWQRNMILAMSSMLTGVFTVGGGIVSGTLYDQGHYQLSAAIERIRYLLLSIVFGVLATFFMYYVIKHTAILRANILIAEAKLKTNHRAFGLKDLRSASPARFLLIMMQCTGFGGFMILLVAATIALVWAVFSGMILQSESIILHHILAVVMSCGLGPCCLGKMALIHVQSVRNRKRGLHATQPHSLSHASQGSNRTQSRSGPIEEVLAMQDMEALVLMTSTLLNCTPQPENSRDLEHMGTRCVVHQPSEKSTVNSFAASATKVESPRTAARDDMTCYPLMCSSIERPSVSLAAVYGAEHTADLSESARQDAPSIISYFLKRQDSERTMSSQRTTLKSPSDSTRQSDLLSVSSNSTFRIERQLHQQLRQQTMQKLKELERCSWNKQHMEQSKLGLQDLRFGLSMSHQTQPTSCQGENPESQERLPSSPQRVHYPMDSSPLDPHVGIGSLVLSPDQCRRISNSPPWRLGSLDSKQHHDKDRAEVTSLPTYVQQQHPLHMVTFKGLHPPPRSLPSSPRFLPSSPRSQPSSPRSLPSRPRSLPSSPTEQSTNSHCEKVLLPVSQDPVGSQFASAALDVPRTL</sequence>
<feature type="region of interest" description="Disordered" evidence="1">
    <location>
        <begin position="375"/>
        <end position="398"/>
    </location>
</feature>
<evidence type="ECO:0000313" key="3">
    <source>
        <dbReference type="EMBL" id="KAG9321349.1"/>
    </source>
</evidence>
<proteinExistence type="predicted"/>
<evidence type="ECO:0000256" key="2">
    <source>
        <dbReference type="SAM" id="Phobius"/>
    </source>
</evidence>
<keyword evidence="2" id="KW-1133">Transmembrane helix</keyword>
<dbReference type="EMBL" id="JAIFTL010000212">
    <property type="protein sequence ID" value="KAG9321349.1"/>
    <property type="molecule type" value="Genomic_DNA"/>
</dbReference>
<feature type="compositionally biased region" description="Polar residues" evidence="1">
    <location>
        <begin position="602"/>
        <end position="626"/>
    </location>
</feature>
<feature type="region of interest" description="Disordered" evidence="1">
    <location>
        <begin position="602"/>
        <end position="635"/>
    </location>
</feature>
<feature type="compositionally biased region" description="Polar residues" evidence="1">
    <location>
        <begin position="380"/>
        <end position="398"/>
    </location>
</feature>
<evidence type="ECO:0000313" key="4">
    <source>
        <dbReference type="Proteomes" id="UP000717515"/>
    </source>
</evidence>
<feature type="transmembrane region" description="Helical" evidence="2">
    <location>
        <begin position="300"/>
        <end position="328"/>
    </location>
</feature>
<accession>A0A9P7ZZS6</accession>
<feature type="compositionally biased region" description="Low complexity" evidence="1">
    <location>
        <begin position="1"/>
        <end position="12"/>
    </location>
</feature>
<organism evidence="3 4">
    <name type="scientific">Mortierella alpina</name>
    <name type="common">Oleaginous fungus</name>
    <name type="synonym">Mortierella renispora</name>
    <dbReference type="NCBI Taxonomy" id="64518"/>
    <lineage>
        <taxon>Eukaryota</taxon>
        <taxon>Fungi</taxon>
        <taxon>Fungi incertae sedis</taxon>
        <taxon>Mucoromycota</taxon>
        <taxon>Mortierellomycotina</taxon>
        <taxon>Mortierellomycetes</taxon>
        <taxon>Mortierellales</taxon>
        <taxon>Mortierellaceae</taxon>
        <taxon>Mortierella</taxon>
    </lineage>
</organism>
<dbReference type="Proteomes" id="UP000717515">
    <property type="component" value="Unassembled WGS sequence"/>
</dbReference>
<comment type="caution">
    <text evidence="3">The sequence shown here is derived from an EMBL/GenBank/DDBJ whole genome shotgun (WGS) entry which is preliminary data.</text>
</comment>